<comment type="caution">
    <text evidence="2">The sequence shown here is derived from an EMBL/GenBank/DDBJ whole genome shotgun (WGS) entry which is preliminary data.</text>
</comment>
<feature type="region of interest" description="Disordered" evidence="1">
    <location>
        <begin position="35"/>
        <end position="70"/>
    </location>
</feature>
<name>A0AAW2GMK2_9HYME</name>
<proteinExistence type="predicted"/>
<keyword evidence="3" id="KW-1185">Reference proteome</keyword>
<evidence type="ECO:0000256" key="1">
    <source>
        <dbReference type="SAM" id="MobiDB-lite"/>
    </source>
</evidence>
<protein>
    <submittedName>
        <fullName evidence="2">Uncharacterized protein</fullName>
    </submittedName>
</protein>
<gene>
    <name evidence="2" type="ORF">PUN28_003610</name>
</gene>
<organism evidence="2 3">
    <name type="scientific">Cardiocondyla obscurior</name>
    <dbReference type="NCBI Taxonomy" id="286306"/>
    <lineage>
        <taxon>Eukaryota</taxon>
        <taxon>Metazoa</taxon>
        <taxon>Ecdysozoa</taxon>
        <taxon>Arthropoda</taxon>
        <taxon>Hexapoda</taxon>
        <taxon>Insecta</taxon>
        <taxon>Pterygota</taxon>
        <taxon>Neoptera</taxon>
        <taxon>Endopterygota</taxon>
        <taxon>Hymenoptera</taxon>
        <taxon>Apocrita</taxon>
        <taxon>Aculeata</taxon>
        <taxon>Formicoidea</taxon>
        <taxon>Formicidae</taxon>
        <taxon>Myrmicinae</taxon>
        <taxon>Cardiocondyla</taxon>
    </lineage>
</organism>
<dbReference type="EMBL" id="JADYXP020000003">
    <property type="protein sequence ID" value="KAL0128441.1"/>
    <property type="molecule type" value="Genomic_DNA"/>
</dbReference>
<accession>A0AAW2GMK2</accession>
<reference evidence="2 3" key="1">
    <citation type="submission" date="2023-03" db="EMBL/GenBank/DDBJ databases">
        <title>High recombination rates correlate with genetic variation in Cardiocondyla obscurior ants.</title>
        <authorList>
            <person name="Errbii M."/>
        </authorList>
    </citation>
    <scope>NUCLEOTIDE SEQUENCE [LARGE SCALE GENOMIC DNA]</scope>
    <source>
        <strain evidence="2">Alpha-2009</strain>
        <tissue evidence="2">Whole body</tissue>
    </source>
</reference>
<sequence length="70" mass="7735">MKRLTDSHIFPHLIPKMKVKFAVQSPAIMACRTAATAAPVREEREDGGKFGEGRSHALSHPRPVSVREKA</sequence>
<dbReference type="PROSITE" id="PS51257">
    <property type="entry name" value="PROKAR_LIPOPROTEIN"/>
    <property type="match status" value="1"/>
</dbReference>
<dbReference type="Proteomes" id="UP001430953">
    <property type="component" value="Unassembled WGS sequence"/>
</dbReference>
<feature type="compositionally biased region" description="Basic and acidic residues" evidence="1">
    <location>
        <begin position="40"/>
        <end position="55"/>
    </location>
</feature>
<evidence type="ECO:0000313" key="2">
    <source>
        <dbReference type="EMBL" id="KAL0128441.1"/>
    </source>
</evidence>
<dbReference type="AlphaFoldDB" id="A0AAW2GMK2"/>
<evidence type="ECO:0000313" key="3">
    <source>
        <dbReference type="Proteomes" id="UP001430953"/>
    </source>
</evidence>